<keyword evidence="3 7" id="KW-0853">WD repeat</keyword>
<dbReference type="Pfam" id="PF12265">
    <property type="entry name" value="CAF1C_H4-bd"/>
    <property type="match status" value="1"/>
</dbReference>
<dbReference type="InterPro" id="IPR015943">
    <property type="entry name" value="WD40/YVTN_repeat-like_dom_sf"/>
</dbReference>
<name>K8ESC4_9CHLO</name>
<comment type="similarity">
    <text evidence="2">Belongs to the WD repeat RBAP46/RBAP48/MSI1 family.</text>
</comment>
<feature type="compositionally biased region" description="Acidic residues" evidence="8">
    <location>
        <begin position="587"/>
        <end position="597"/>
    </location>
</feature>
<feature type="domain" description="Histone-binding protein RBBP4-like N-terminal" evidence="9">
    <location>
        <begin position="7"/>
        <end position="75"/>
    </location>
</feature>
<dbReference type="SUPFAM" id="SSF50978">
    <property type="entry name" value="WD40 repeat-like"/>
    <property type="match status" value="1"/>
</dbReference>
<protein>
    <submittedName>
        <fullName evidence="10">XY1</fullName>
    </submittedName>
</protein>
<keyword evidence="6" id="KW-0539">Nucleus</keyword>
<dbReference type="PROSITE" id="PS50294">
    <property type="entry name" value="WD_REPEATS_REGION"/>
    <property type="match status" value="2"/>
</dbReference>
<feature type="repeat" description="WD" evidence="7">
    <location>
        <begin position="312"/>
        <end position="345"/>
    </location>
</feature>
<dbReference type="RefSeq" id="XP_007515085.1">
    <property type="nucleotide sequence ID" value="XM_007515023.1"/>
</dbReference>
<dbReference type="GO" id="GO:0006325">
    <property type="term" value="P:chromatin organization"/>
    <property type="evidence" value="ECO:0007669"/>
    <property type="project" value="UniProtKB-KW"/>
</dbReference>
<keyword evidence="4" id="KW-0677">Repeat</keyword>
<dbReference type="KEGG" id="bpg:Bathy02g04360"/>
<evidence type="ECO:0000256" key="5">
    <source>
        <dbReference type="ARBA" id="ARBA00022853"/>
    </source>
</evidence>
<keyword evidence="5" id="KW-0156">Chromatin regulator</keyword>
<evidence type="ECO:0000256" key="6">
    <source>
        <dbReference type="ARBA" id="ARBA00023242"/>
    </source>
</evidence>
<feature type="compositionally biased region" description="Acidic residues" evidence="8">
    <location>
        <begin position="545"/>
        <end position="561"/>
    </location>
</feature>
<dbReference type="InterPro" id="IPR036322">
    <property type="entry name" value="WD40_repeat_dom_sf"/>
</dbReference>
<dbReference type="AlphaFoldDB" id="K8ESC4"/>
<evidence type="ECO:0000256" key="3">
    <source>
        <dbReference type="ARBA" id="ARBA00022574"/>
    </source>
</evidence>
<gene>
    <name evidence="10" type="ORF">Bathy02g04360</name>
</gene>
<dbReference type="GeneID" id="19017549"/>
<dbReference type="STRING" id="41875.K8ESC4"/>
<dbReference type="InterPro" id="IPR001680">
    <property type="entry name" value="WD40_rpt"/>
</dbReference>
<feature type="repeat" description="WD" evidence="7">
    <location>
        <begin position="267"/>
        <end position="300"/>
    </location>
</feature>
<dbReference type="InterPro" id="IPR020472">
    <property type="entry name" value="WD40_PAC1"/>
</dbReference>
<evidence type="ECO:0000256" key="8">
    <source>
        <dbReference type="SAM" id="MobiDB-lite"/>
    </source>
</evidence>
<dbReference type="eggNOG" id="KOG0264">
    <property type="taxonomic scope" value="Eukaryota"/>
</dbReference>
<evidence type="ECO:0000313" key="11">
    <source>
        <dbReference type="Proteomes" id="UP000198341"/>
    </source>
</evidence>
<feature type="compositionally biased region" description="Basic and acidic residues" evidence="8">
    <location>
        <begin position="563"/>
        <end position="578"/>
    </location>
</feature>
<keyword evidence="11" id="KW-1185">Reference proteome</keyword>
<dbReference type="InterPro" id="IPR050459">
    <property type="entry name" value="WD_repeat_RBAP46/RBAP48/MSI1"/>
</dbReference>
<evidence type="ECO:0000256" key="7">
    <source>
        <dbReference type="PROSITE-ProRule" id="PRU00221"/>
    </source>
</evidence>
<evidence type="ECO:0000256" key="2">
    <source>
        <dbReference type="ARBA" id="ARBA00009341"/>
    </source>
</evidence>
<dbReference type="Pfam" id="PF00400">
    <property type="entry name" value="WD40"/>
    <property type="match status" value="4"/>
</dbReference>
<feature type="compositionally biased region" description="Basic and acidic residues" evidence="8">
    <location>
        <begin position="361"/>
        <end position="371"/>
    </location>
</feature>
<feature type="region of interest" description="Disordered" evidence="8">
    <location>
        <begin position="413"/>
        <end position="477"/>
    </location>
</feature>
<feature type="region of interest" description="Disordered" evidence="8">
    <location>
        <begin position="539"/>
        <end position="597"/>
    </location>
</feature>
<organism evidence="10 11">
    <name type="scientific">Bathycoccus prasinos</name>
    <dbReference type="NCBI Taxonomy" id="41875"/>
    <lineage>
        <taxon>Eukaryota</taxon>
        <taxon>Viridiplantae</taxon>
        <taxon>Chlorophyta</taxon>
        <taxon>Mamiellophyceae</taxon>
        <taxon>Mamiellales</taxon>
        <taxon>Bathycoccaceae</taxon>
        <taxon>Bathycoccus</taxon>
    </lineage>
</organism>
<dbReference type="Proteomes" id="UP000198341">
    <property type="component" value="Chromosome 2"/>
</dbReference>
<dbReference type="OrthoDB" id="427795at2759"/>
<dbReference type="SMART" id="SM00320">
    <property type="entry name" value="WD40"/>
    <property type="match status" value="5"/>
</dbReference>
<evidence type="ECO:0000256" key="1">
    <source>
        <dbReference type="ARBA" id="ARBA00004123"/>
    </source>
</evidence>
<dbReference type="PROSITE" id="PS50082">
    <property type="entry name" value="WD_REPEATS_2"/>
    <property type="match status" value="3"/>
</dbReference>
<reference evidence="10 11" key="1">
    <citation type="submission" date="2011-10" db="EMBL/GenBank/DDBJ databases">
        <authorList>
            <person name="Genoscope - CEA"/>
        </authorList>
    </citation>
    <scope>NUCLEOTIDE SEQUENCE [LARGE SCALE GENOMIC DNA]</scope>
    <source>
        <strain evidence="10 11">RCC 1105</strain>
    </source>
</reference>
<accession>K8ESC4</accession>
<evidence type="ECO:0000259" key="9">
    <source>
        <dbReference type="Pfam" id="PF12265"/>
    </source>
</evidence>
<evidence type="ECO:0000313" key="10">
    <source>
        <dbReference type="EMBL" id="CCO15325.1"/>
    </source>
</evidence>
<proteinExistence type="inferred from homology"/>
<dbReference type="EMBL" id="FO082277">
    <property type="protein sequence ID" value="CCO15325.1"/>
    <property type="molecule type" value="Genomic_DNA"/>
</dbReference>
<evidence type="ECO:0000256" key="4">
    <source>
        <dbReference type="ARBA" id="ARBA00022737"/>
    </source>
</evidence>
<dbReference type="PANTHER" id="PTHR22850">
    <property type="entry name" value="WD40 REPEAT FAMILY"/>
    <property type="match status" value="1"/>
</dbReference>
<feature type="region of interest" description="Disordered" evidence="8">
    <location>
        <begin position="352"/>
        <end position="371"/>
    </location>
</feature>
<dbReference type="PRINTS" id="PR00320">
    <property type="entry name" value="GPROTEINBRPT"/>
</dbReference>
<dbReference type="InterPro" id="IPR022052">
    <property type="entry name" value="Histone-bd_RBBP4-like_N"/>
</dbReference>
<sequence>MYVPTDESYQRWKTLVPFVYDWFNNFNVPWPSLAVRWGSVLEDKQYKFSQRVYITEQTGAHPGADANTILSYNVDVTKPRVAAAEHMLFDDGTDGGGFASAGANGIANGGENAGGGGPRVSNINLGFFKKVHAIIHPGEVNNMRSFGSLNPDVLVTHTDSEELYVWDVKRQPGRSFKECRVRNDDPNYKPSTPDLILSGHTEFAEFALDCHAKEYKVASGGRDTNVLVWHLPDFSANAAVDSSNRNGKVTTNESGVEGVRLNAQYTFKGHTDTVEDVAFHPTDSNILCSVSDDTRLLFWDSRCDHGKPVNAVKASEVDVHVVDWNALNTNLIVTGGKDKIVKVWDWRKIGEFSSPRKGGKKQQEGETASEKDMVIMSHSHEGEILRASWSPHDENVFASASDDGCLNVWDLSRKKGTNSSDEEATTTANDNDKPNTDGATAGAENDSGEGDDGNTNKPKKSRFGEAPPDELLFTHSGHRNPITDFQWNPHDPWTVVSSGSGANVASTCQFWRISDLITRPKEEVMQELEKHSAYICGRAAKPAESGDDTEDTGDDTSDAGDDPNTKEEDFVKREEENMTRNPSYETAQEEAFEAMDL</sequence>
<comment type="subcellular location">
    <subcellularLocation>
        <location evidence="1">Nucleus</location>
    </subcellularLocation>
</comment>
<dbReference type="Gene3D" id="2.130.10.10">
    <property type="entry name" value="YVTN repeat-like/Quinoprotein amine dehydrogenase"/>
    <property type="match status" value="1"/>
</dbReference>
<dbReference type="GO" id="GO:0005634">
    <property type="term" value="C:nucleus"/>
    <property type="evidence" value="ECO:0007669"/>
    <property type="project" value="UniProtKB-SubCell"/>
</dbReference>
<feature type="repeat" description="WD" evidence="7">
    <location>
        <begin position="377"/>
        <end position="419"/>
    </location>
</feature>